<sequence length="365" mass="41425">MFVVIAGFLALAWVVIWQYLLPVWICSSLPFATSILSSCKLPNATPLPDPNNLLIKMQSVPAFVEKSIELAERLSDADVSAPHKLTEVKISLIDLRSRVSYSDIDEPTKKILKDNIAELKTSVQTTTENLHKMLASFGGTLSKLEIYTRYALTFFKDESLNFTTSLASSSNTGLVIADFEKRIQSQFQHYVENIEKKIEDIIRLAEDVHAQLLDIDTKYETIDDILSDSHETTQTQLEKIEQNILDEGILAKLYRKTIGNGDLDKSKHQRNLETLKEFKNYITTGITNVDNIILRLRHFKYEADELKSTVTEIDLGQTMSLDVHLDILQNGIEQLKQSKQRLSGRIKNGHRRDIGNESEDADNKN</sequence>
<proteinExistence type="predicted"/>
<feature type="compositionally biased region" description="Basic residues" evidence="1">
    <location>
        <begin position="339"/>
        <end position="350"/>
    </location>
</feature>
<evidence type="ECO:0000313" key="2">
    <source>
        <dbReference type="EMBL" id="CAF1517103.1"/>
    </source>
</evidence>
<name>A0A815UFV5_9BILA</name>
<evidence type="ECO:0000313" key="3">
    <source>
        <dbReference type="Proteomes" id="UP000663891"/>
    </source>
</evidence>
<feature type="compositionally biased region" description="Basic and acidic residues" evidence="1">
    <location>
        <begin position="351"/>
        <end position="365"/>
    </location>
</feature>
<dbReference type="OrthoDB" id="10059847at2759"/>
<reference evidence="2" key="1">
    <citation type="submission" date="2021-02" db="EMBL/GenBank/DDBJ databases">
        <authorList>
            <person name="Nowell W R."/>
        </authorList>
    </citation>
    <scope>NUCLEOTIDE SEQUENCE</scope>
</reference>
<protein>
    <submittedName>
        <fullName evidence="2">Uncharacterized protein</fullName>
    </submittedName>
</protein>
<comment type="caution">
    <text evidence="2">The sequence shown here is derived from an EMBL/GenBank/DDBJ whole genome shotgun (WGS) entry which is preliminary data.</text>
</comment>
<accession>A0A815UFV5</accession>
<feature type="region of interest" description="Disordered" evidence="1">
    <location>
        <begin position="339"/>
        <end position="365"/>
    </location>
</feature>
<evidence type="ECO:0000256" key="1">
    <source>
        <dbReference type="SAM" id="MobiDB-lite"/>
    </source>
</evidence>
<gene>
    <name evidence="2" type="ORF">VCS650_LOCUS43090</name>
</gene>
<dbReference type="Proteomes" id="UP000663891">
    <property type="component" value="Unassembled WGS sequence"/>
</dbReference>
<dbReference type="AlphaFoldDB" id="A0A815UFV5"/>
<dbReference type="EMBL" id="CAJNON010002809">
    <property type="protein sequence ID" value="CAF1517103.1"/>
    <property type="molecule type" value="Genomic_DNA"/>
</dbReference>
<organism evidence="2 3">
    <name type="scientific">Adineta steineri</name>
    <dbReference type="NCBI Taxonomy" id="433720"/>
    <lineage>
        <taxon>Eukaryota</taxon>
        <taxon>Metazoa</taxon>
        <taxon>Spiralia</taxon>
        <taxon>Gnathifera</taxon>
        <taxon>Rotifera</taxon>
        <taxon>Eurotatoria</taxon>
        <taxon>Bdelloidea</taxon>
        <taxon>Adinetida</taxon>
        <taxon>Adinetidae</taxon>
        <taxon>Adineta</taxon>
    </lineage>
</organism>